<evidence type="ECO:0000313" key="1">
    <source>
        <dbReference type="EMBL" id="KAJ8950437.1"/>
    </source>
</evidence>
<comment type="caution">
    <text evidence="1">The sequence shown here is derived from an EMBL/GenBank/DDBJ whole genome shotgun (WGS) entry which is preliminary data.</text>
</comment>
<evidence type="ECO:0000313" key="2">
    <source>
        <dbReference type="Proteomes" id="UP001162162"/>
    </source>
</evidence>
<keyword evidence="2" id="KW-1185">Reference proteome</keyword>
<dbReference type="Proteomes" id="UP001162162">
    <property type="component" value="Unassembled WGS sequence"/>
</dbReference>
<protein>
    <submittedName>
        <fullName evidence="1">Uncharacterized protein</fullName>
    </submittedName>
</protein>
<proteinExistence type="predicted"/>
<reference evidence="1" key="1">
    <citation type="journal article" date="2023" name="Insect Mol. Biol.">
        <title>Genome sequencing provides insights into the evolution of gene families encoding plant cell wall-degrading enzymes in longhorned beetles.</title>
        <authorList>
            <person name="Shin N.R."/>
            <person name="Okamura Y."/>
            <person name="Kirsch R."/>
            <person name="Pauchet Y."/>
        </authorList>
    </citation>
    <scope>NUCLEOTIDE SEQUENCE</scope>
    <source>
        <strain evidence="1">AMC_N1</strain>
    </source>
</reference>
<gene>
    <name evidence="1" type="ORF">NQ318_003716</name>
</gene>
<organism evidence="1 2">
    <name type="scientific">Aromia moschata</name>
    <dbReference type="NCBI Taxonomy" id="1265417"/>
    <lineage>
        <taxon>Eukaryota</taxon>
        <taxon>Metazoa</taxon>
        <taxon>Ecdysozoa</taxon>
        <taxon>Arthropoda</taxon>
        <taxon>Hexapoda</taxon>
        <taxon>Insecta</taxon>
        <taxon>Pterygota</taxon>
        <taxon>Neoptera</taxon>
        <taxon>Endopterygota</taxon>
        <taxon>Coleoptera</taxon>
        <taxon>Polyphaga</taxon>
        <taxon>Cucujiformia</taxon>
        <taxon>Chrysomeloidea</taxon>
        <taxon>Cerambycidae</taxon>
        <taxon>Cerambycinae</taxon>
        <taxon>Callichromatini</taxon>
        <taxon>Aromia</taxon>
    </lineage>
</organism>
<sequence>MQMSSPTLWDRPHSPHIVSEKYRYHPPSKALWNCPQYPSQCLSSSSWDRPHSPPRIISNFVIGPFELPPNLTGPRYLNCPQHHLNELLEDDPLATKRKRALCMTEHHHNLPCQYANICMSIFVID</sequence>
<dbReference type="EMBL" id="JAPWTK010000101">
    <property type="protein sequence ID" value="KAJ8950437.1"/>
    <property type="molecule type" value="Genomic_DNA"/>
</dbReference>
<accession>A0AAV8YIY5</accession>
<dbReference type="AlphaFoldDB" id="A0AAV8YIY5"/>
<name>A0AAV8YIY5_9CUCU</name>